<dbReference type="AlphaFoldDB" id="A0A8J3ILG7"/>
<dbReference type="Proteomes" id="UP000597444">
    <property type="component" value="Unassembled WGS sequence"/>
</dbReference>
<evidence type="ECO:0000313" key="1">
    <source>
        <dbReference type="EMBL" id="GHO94573.1"/>
    </source>
</evidence>
<proteinExistence type="predicted"/>
<reference evidence="1" key="1">
    <citation type="submission" date="2020-10" db="EMBL/GenBank/DDBJ databases">
        <title>Taxonomic study of unclassified bacteria belonging to the class Ktedonobacteria.</title>
        <authorList>
            <person name="Yabe S."/>
            <person name="Wang C.M."/>
            <person name="Zheng Y."/>
            <person name="Sakai Y."/>
            <person name="Cavaletti L."/>
            <person name="Monciardini P."/>
            <person name="Donadio S."/>
        </authorList>
    </citation>
    <scope>NUCLEOTIDE SEQUENCE</scope>
    <source>
        <strain evidence="1">ID150040</strain>
    </source>
</reference>
<dbReference type="Gene3D" id="3.40.720.10">
    <property type="entry name" value="Alkaline Phosphatase, subunit A"/>
    <property type="match status" value="2"/>
</dbReference>
<gene>
    <name evidence="1" type="ORF">KSF_046210</name>
</gene>
<dbReference type="InterPro" id="IPR017850">
    <property type="entry name" value="Alkaline_phosphatase_core_sf"/>
</dbReference>
<dbReference type="RefSeq" id="WP_220205301.1">
    <property type="nucleotide sequence ID" value="NZ_BNJK01000001.1"/>
</dbReference>
<comment type="caution">
    <text evidence="1">The sequence shown here is derived from an EMBL/GenBank/DDBJ whole genome shotgun (WGS) entry which is preliminary data.</text>
</comment>
<protein>
    <submittedName>
        <fullName evidence="1">Uncharacterized protein</fullName>
    </submittedName>
</protein>
<dbReference type="SUPFAM" id="SSF53649">
    <property type="entry name" value="Alkaline phosphatase-like"/>
    <property type="match status" value="1"/>
</dbReference>
<sequence length="712" mass="75627">MKALSGRWQPPLAWIAALAAALVLLPGMGTFAPSQVNSTVHAASSTCQLHAPQGTVQHVIYIDFDNVHLSRDNPNVPSDLEQMPNLLNFIKNNGAMLSNNHTPLIAHTGDDILTSLTGVYGDRHGQPVSNSYRYFKPDGTTSSAGTFAYWTAPVNDSSPTPTDTTFTMLSANGKNAPAPWVPYTRTGCNFGSAGTANTVLENIGVDIPTVFGANSPEAQEVKSNPTQATSDFVGIGIHCAQANPVCASGRPDLLPDEPGGYNNYKGLFGHKYVAPQISPNGPLTDLDGNIIQNANGTPGFPGFDGMSASVSLAYIAAMQEHGIPVTYAYVSDAHDRHPSGPAYGPGEAGYVAALKAYDTAFGKFFARLAKDGINASNTLFVVTADEGDHFVGGAPTPANCNGVTIPCTYSQIGELNANLTGLLATQKKITTPFTVHADSAPTIYITGNPARDASVTRTFEQAAASVTVTNPLNGKQELVSHYMADPVEMKLLHMITADPARTPTFTMFANPDYFVFTGAANCDSPCLAEVPTFAWNHGDVSQDINRTWLGIAGPGVQHLGINDSIWADHTDIRPTMLELLGLKDDYSHDGRVLFEALTSNALPAAVRAHLNYYIGLARVYKQINASVGQLALDTLPISTRALASSSTGDATYIKLEKQIQQINTQRDALASHIIVLLEKVEFASGDDTQQATTLTNQGNSLLTNSKQTASSK</sequence>
<accession>A0A8J3ILG7</accession>
<keyword evidence="2" id="KW-1185">Reference proteome</keyword>
<evidence type="ECO:0000313" key="2">
    <source>
        <dbReference type="Proteomes" id="UP000597444"/>
    </source>
</evidence>
<name>A0A8J3ILG7_9CHLR</name>
<organism evidence="1 2">
    <name type="scientific">Reticulibacter mediterranei</name>
    <dbReference type="NCBI Taxonomy" id="2778369"/>
    <lineage>
        <taxon>Bacteria</taxon>
        <taxon>Bacillati</taxon>
        <taxon>Chloroflexota</taxon>
        <taxon>Ktedonobacteria</taxon>
        <taxon>Ktedonobacterales</taxon>
        <taxon>Reticulibacteraceae</taxon>
        <taxon>Reticulibacter</taxon>
    </lineage>
</organism>
<dbReference type="EMBL" id="BNJK01000001">
    <property type="protein sequence ID" value="GHO94573.1"/>
    <property type="molecule type" value="Genomic_DNA"/>
</dbReference>